<evidence type="ECO:0000313" key="8">
    <source>
        <dbReference type="Proteomes" id="UP000239047"/>
    </source>
</evidence>
<evidence type="ECO:0000259" key="5">
    <source>
        <dbReference type="Pfam" id="PF02836"/>
    </source>
</evidence>
<feature type="domain" description="Glycoside hydrolase family 2 catalytic" evidence="5">
    <location>
        <begin position="280"/>
        <end position="542"/>
    </location>
</feature>
<dbReference type="AlphaFoldDB" id="A0A2S5GBT1"/>
<dbReference type="PANTHER" id="PTHR42732:SF2">
    <property type="entry name" value="BETA-MANNOSIDASE"/>
    <property type="match status" value="1"/>
</dbReference>
<dbReference type="Gene3D" id="2.60.40.10">
    <property type="entry name" value="Immunoglobulins"/>
    <property type="match status" value="1"/>
</dbReference>
<keyword evidence="2 7" id="KW-0378">Hydrolase</keyword>
<dbReference type="Pfam" id="PF02836">
    <property type="entry name" value="Glyco_hydro_2_C"/>
    <property type="match status" value="1"/>
</dbReference>
<dbReference type="Proteomes" id="UP000239047">
    <property type="component" value="Unassembled WGS sequence"/>
</dbReference>
<gene>
    <name evidence="7" type="ORF">C4B60_13065</name>
</gene>
<dbReference type="GO" id="GO:0004553">
    <property type="term" value="F:hydrolase activity, hydrolyzing O-glycosyl compounds"/>
    <property type="evidence" value="ECO:0007669"/>
    <property type="project" value="InterPro"/>
</dbReference>
<dbReference type="Pfam" id="PF02837">
    <property type="entry name" value="Glyco_hydro_2_N"/>
    <property type="match status" value="1"/>
</dbReference>
<dbReference type="SUPFAM" id="SSF49303">
    <property type="entry name" value="beta-Galactosidase/glucuronidase domain"/>
    <property type="match status" value="1"/>
</dbReference>
<accession>A0A2S5GBT1</accession>
<keyword evidence="8" id="KW-1185">Reference proteome</keyword>
<dbReference type="InterPro" id="IPR006102">
    <property type="entry name" value="Ig-like_GH2"/>
</dbReference>
<dbReference type="SUPFAM" id="SSF51445">
    <property type="entry name" value="(Trans)glycosidases"/>
    <property type="match status" value="1"/>
</dbReference>
<dbReference type="InterPro" id="IPR008979">
    <property type="entry name" value="Galactose-bd-like_sf"/>
</dbReference>
<reference evidence="7 8" key="1">
    <citation type="submission" date="2018-02" db="EMBL/GenBank/DDBJ databases">
        <title>Jeotgalibacillus proteolyticum sp. nov. a protease producing bacterium isolated from ocean sediments of Laizhou Bay.</title>
        <authorList>
            <person name="Li Y."/>
        </authorList>
    </citation>
    <scope>NUCLEOTIDE SEQUENCE [LARGE SCALE GENOMIC DNA]</scope>
    <source>
        <strain evidence="7 8">22-7</strain>
    </source>
</reference>
<dbReference type="SUPFAM" id="SSF49785">
    <property type="entry name" value="Galactose-binding domain-like"/>
    <property type="match status" value="1"/>
</dbReference>
<protein>
    <submittedName>
        <fullName evidence="7">Glycoside hydrolase family 2</fullName>
    </submittedName>
</protein>
<dbReference type="PANTHER" id="PTHR42732">
    <property type="entry name" value="BETA-GALACTOSIDASE"/>
    <property type="match status" value="1"/>
</dbReference>
<dbReference type="Gene3D" id="2.60.120.260">
    <property type="entry name" value="Galactose-binding domain-like"/>
    <property type="match status" value="1"/>
</dbReference>
<dbReference type="InterPro" id="IPR036156">
    <property type="entry name" value="Beta-gal/glucu_dom_sf"/>
</dbReference>
<comment type="similarity">
    <text evidence="1">Belongs to the glycosyl hydrolase 2 family.</text>
</comment>
<dbReference type="OrthoDB" id="9762066at2"/>
<evidence type="ECO:0000256" key="1">
    <source>
        <dbReference type="ARBA" id="ARBA00007401"/>
    </source>
</evidence>
<organism evidence="7 8">
    <name type="scientific">Jeotgalibacillus proteolyticus</name>
    <dbReference type="NCBI Taxonomy" id="2082395"/>
    <lineage>
        <taxon>Bacteria</taxon>
        <taxon>Bacillati</taxon>
        <taxon>Bacillota</taxon>
        <taxon>Bacilli</taxon>
        <taxon>Bacillales</taxon>
        <taxon>Caryophanaceae</taxon>
        <taxon>Jeotgalibacillus</taxon>
    </lineage>
</organism>
<dbReference type="EMBL" id="PREZ01000004">
    <property type="protein sequence ID" value="PPA70492.1"/>
    <property type="molecule type" value="Genomic_DNA"/>
</dbReference>
<keyword evidence="3" id="KW-0326">Glycosidase</keyword>
<proteinExistence type="inferred from homology"/>
<sequence length="930" mass="107308">MRQTYDLNGSWKFALDPFNKGERENWSNKQLPNAKKVTVPHIWQTEGEECISYNGAAWYQKKVSLTNQRANQSLYLCFGAIDYSCEVWWNGHFIGEHEGGFTPFEFLLPAGLLKEDNNLAIRVYDYEANAEIPIGKQGSWYTRVSGIWQSVKIESRSATYISNAIVVPNIEQQKIEVTAFIKGEVKDNTKVRFTIKSHSIGEQEWKSDEHYTGLLLIQEDNHPLFTEEGKTAYSLELPVTGMKQWSPTHPYLYEIEFVLEEDDLRDSYDTTFGFRSVGHKNGRVLVNNEAVYIRGALDQAFYPDTIYRAPSEEFIIKEIQQAKAMGFNMLRKHIKAEIPQYLYWADRLGMLIWAEPPNYVKWTKSAQERFVQLFKEMLIRDYNHPSIIMWSIYNEEWGLEWDLDQDKEKQQHVLQLFAQAKKWDETRLFCDNSGWSHLTTDINDHHRYFALPEQVKEWQEDLDGYILKNPSDNFVDGYYSQNEPILVSEFGMWGLPDINKMKEYYQGIEPWWFVNQGDGTHQDDYKKPITALNNFSKFGIKQALGSIENTALISQRRMVRGVKSLIEEMRKRPQLGGYIVTELTDIEWETNGWLDFMRNPKEGFERLIDFNGPVCVMANLSARNCWTDDLVSIDLIIADDENLFDKGRVKWEVVDENHLVMGELEGELDVTIGSERLIELPRAIHFTVPSLKKSQMVKLMVTFEAKDQVVARNEEELTFTSITGISIPEQPVFLTDELKSLKLMMKEAGVPVSNEIKPQTVVITENLTPNVISHVRNGGHAVFLAEEGDRISEKGQYTFRELSLGESWARASSMNYVDTNWFKGVPLQPEMGMEAEALYPDFIVPFADYKKEGTKRTVNMFGNPRLADEGTVISGYFQGWMGQNGGSVIHHQKGQGSILLVTWKLKHHYGKHPIATQLLNTMITNIKNKD</sequence>
<dbReference type="InterPro" id="IPR017853">
    <property type="entry name" value="GH"/>
</dbReference>
<dbReference type="InterPro" id="IPR006104">
    <property type="entry name" value="Glyco_hydro_2_N"/>
</dbReference>
<dbReference type="Pfam" id="PF00703">
    <property type="entry name" value="Glyco_hydro_2"/>
    <property type="match status" value="1"/>
</dbReference>
<feature type="domain" description="Glycoside hydrolase family 2 immunoglobulin-like beta-sandwich" evidence="4">
    <location>
        <begin position="159"/>
        <end position="275"/>
    </location>
</feature>
<dbReference type="RefSeq" id="WP_104058442.1">
    <property type="nucleotide sequence ID" value="NZ_PREZ01000004.1"/>
</dbReference>
<comment type="caution">
    <text evidence="7">The sequence shown here is derived from an EMBL/GenBank/DDBJ whole genome shotgun (WGS) entry which is preliminary data.</text>
</comment>
<evidence type="ECO:0000313" key="7">
    <source>
        <dbReference type="EMBL" id="PPA70492.1"/>
    </source>
</evidence>
<name>A0A2S5GBT1_9BACL</name>
<dbReference type="InterPro" id="IPR006103">
    <property type="entry name" value="Glyco_hydro_2_cat"/>
</dbReference>
<dbReference type="GO" id="GO:0005975">
    <property type="term" value="P:carbohydrate metabolic process"/>
    <property type="evidence" value="ECO:0007669"/>
    <property type="project" value="InterPro"/>
</dbReference>
<evidence type="ECO:0000259" key="4">
    <source>
        <dbReference type="Pfam" id="PF00703"/>
    </source>
</evidence>
<feature type="domain" description="Glycosyl hydrolases family 2 sugar binding" evidence="6">
    <location>
        <begin position="6"/>
        <end position="153"/>
    </location>
</feature>
<dbReference type="InterPro" id="IPR051913">
    <property type="entry name" value="GH2_Domain-Containing"/>
</dbReference>
<dbReference type="Gene3D" id="3.20.20.80">
    <property type="entry name" value="Glycosidases"/>
    <property type="match status" value="1"/>
</dbReference>
<evidence type="ECO:0000256" key="3">
    <source>
        <dbReference type="ARBA" id="ARBA00023295"/>
    </source>
</evidence>
<evidence type="ECO:0000256" key="2">
    <source>
        <dbReference type="ARBA" id="ARBA00022801"/>
    </source>
</evidence>
<evidence type="ECO:0000259" key="6">
    <source>
        <dbReference type="Pfam" id="PF02837"/>
    </source>
</evidence>
<dbReference type="InterPro" id="IPR013783">
    <property type="entry name" value="Ig-like_fold"/>
</dbReference>